<evidence type="ECO:0000313" key="4">
    <source>
        <dbReference type="Proteomes" id="UP000644020"/>
    </source>
</evidence>
<dbReference type="EMBL" id="BMUL01000002">
    <property type="protein sequence ID" value="GHA70882.1"/>
    <property type="molecule type" value="Genomic_DNA"/>
</dbReference>
<dbReference type="RefSeq" id="WP_189975421.1">
    <property type="nucleotide sequence ID" value="NZ_BMUL01000002.1"/>
</dbReference>
<keyword evidence="2" id="KW-1133">Transmembrane helix</keyword>
<reference evidence="3" key="2">
    <citation type="submission" date="2020-09" db="EMBL/GenBank/DDBJ databases">
        <authorList>
            <person name="Sun Q."/>
            <person name="Ohkuma M."/>
        </authorList>
    </citation>
    <scope>NUCLEOTIDE SEQUENCE</scope>
    <source>
        <strain evidence="3">JCM 4518</strain>
    </source>
</reference>
<feature type="transmembrane region" description="Helical" evidence="2">
    <location>
        <begin position="9"/>
        <end position="29"/>
    </location>
</feature>
<accession>A0A918SUC5</accession>
<gene>
    <name evidence="3" type="ORF">GCM10010305_11700</name>
</gene>
<feature type="region of interest" description="Disordered" evidence="1">
    <location>
        <begin position="55"/>
        <end position="96"/>
    </location>
</feature>
<keyword evidence="2" id="KW-0812">Transmembrane</keyword>
<evidence type="ECO:0000256" key="2">
    <source>
        <dbReference type="SAM" id="Phobius"/>
    </source>
</evidence>
<name>A0A918SUC5_9ACTN</name>
<evidence type="ECO:0000256" key="1">
    <source>
        <dbReference type="SAM" id="MobiDB-lite"/>
    </source>
</evidence>
<protein>
    <submittedName>
        <fullName evidence="3">Uncharacterized protein</fullName>
    </submittedName>
</protein>
<keyword evidence="4" id="KW-1185">Reference proteome</keyword>
<keyword evidence="2" id="KW-0472">Membrane</keyword>
<comment type="caution">
    <text evidence="3">The sequence shown here is derived from an EMBL/GenBank/DDBJ whole genome shotgun (WGS) entry which is preliminary data.</text>
</comment>
<evidence type="ECO:0000313" key="3">
    <source>
        <dbReference type="EMBL" id="GHA70882.1"/>
    </source>
</evidence>
<organism evidence="3 4">
    <name type="scientific">Streptomyces termitum</name>
    <dbReference type="NCBI Taxonomy" id="67368"/>
    <lineage>
        <taxon>Bacteria</taxon>
        <taxon>Bacillati</taxon>
        <taxon>Actinomycetota</taxon>
        <taxon>Actinomycetes</taxon>
        <taxon>Kitasatosporales</taxon>
        <taxon>Streptomycetaceae</taxon>
        <taxon>Streptomyces</taxon>
    </lineage>
</organism>
<reference evidence="3" key="1">
    <citation type="journal article" date="2014" name="Int. J. Syst. Evol. Microbiol.">
        <title>Complete genome sequence of Corynebacterium casei LMG S-19264T (=DSM 44701T), isolated from a smear-ripened cheese.</title>
        <authorList>
            <consortium name="US DOE Joint Genome Institute (JGI-PGF)"/>
            <person name="Walter F."/>
            <person name="Albersmeier A."/>
            <person name="Kalinowski J."/>
            <person name="Ruckert C."/>
        </authorList>
    </citation>
    <scope>NUCLEOTIDE SEQUENCE</scope>
    <source>
        <strain evidence="3">JCM 4518</strain>
    </source>
</reference>
<feature type="transmembrane region" description="Helical" evidence="2">
    <location>
        <begin position="35"/>
        <end position="53"/>
    </location>
</feature>
<dbReference type="AlphaFoldDB" id="A0A918SUC5"/>
<proteinExistence type="predicted"/>
<dbReference type="Proteomes" id="UP000644020">
    <property type="component" value="Unassembled WGS sequence"/>
</dbReference>
<feature type="compositionally biased region" description="Low complexity" evidence="1">
    <location>
        <begin position="72"/>
        <end position="86"/>
    </location>
</feature>
<sequence>MQRPNAAQYAYGSAVVVLATAALLLLTGATGPPGIVLACLTGLVLGTVVAVTMPPGTRRVKTPDTTSVTSLPDAPSGAPAGTSAPAEVPGPVSAGR</sequence>